<dbReference type="AlphaFoldDB" id="A0A183ESW2"/>
<dbReference type="PANTHER" id="PTHR11722">
    <property type="entry name" value="60S RIBOSOMAL PROTEIN L13"/>
    <property type="match status" value="1"/>
</dbReference>
<dbReference type="InterPro" id="IPR018256">
    <property type="entry name" value="Ribosomal_eL13_CS"/>
</dbReference>
<dbReference type="GO" id="GO:0003723">
    <property type="term" value="F:RNA binding"/>
    <property type="evidence" value="ECO:0007669"/>
    <property type="project" value="TreeGrafter"/>
</dbReference>
<dbReference type="EMBL" id="UYRT01099904">
    <property type="protein sequence ID" value="VDN42325.1"/>
    <property type="molecule type" value="Genomic_DNA"/>
</dbReference>
<gene>
    <name evidence="5" type="ORF">GPUH_LOCUS24053</name>
</gene>
<evidence type="ECO:0000256" key="3">
    <source>
        <dbReference type="ARBA" id="ARBA00023274"/>
    </source>
</evidence>
<evidence type="ECO:0000256" key="2">
    <source>
        <dbReference type="ARBA" id="ARBA00022980"/>
    </source>
</evidence>
<evidence type="ECO:0000256" key="4">
    <source>
        <dbReference type="RuleBase" id="RU000572"/>
    </source>
</evidence>
<evidence type="ECO:0000256" key="1">
    <source>
        <dbReference type="ARBA" id="ARBA00005640"/>
    </source>
</evidence>
<dbReference type="InterPro" id="IPR001380">
    <property type="entry name" value="Ribosomal_eL13"/>
</dbReference>
<protein>
    <recommendedName>
        <fullName evidence="4">60S ribosomal protein L13</fullName>
    </recommendedName>
</protein>
<sequence length="142" mass="16693">MAPKRNNMIPNAHFHKDWQRRVRTWFNQPARKERRRRNRFKKGKLIAPRPVAGRLRPMVRCPTIRYNKKLRLGRGFTLQELKAAGISKREAPTIGIAVDYRRTNRSLESLQVISPGLFPGVFLFFCIKSKDFWAIFLPSSML</sequence>
<dbReference type="GO" id="GO:0003735">
    <property type="term" value="F:structural constituent of ribosome"/>
    <property type="evidence" value="ECO:0007669"/>
    <property type="project" value="InterPro"/>
</dbReference>
<dbReference type="HAMAP" id="MF_00499">
    <property type="entry name" value="Ribosomal_eL13"/>
    <property type="match status" value="1"/>
</dbReference>
<proteinExistence type="inferred from homology"/>
<dbReference type="GO" id="GO:0006412">
    <property type="term" value="P:translation"/>
    <property type="evidence" value="ECO:0007669"/>
    <property type="project" value="InterPro"/>
</dbReference>
<dbReference type="OrthoDB" id="10264538at2759"/>
<dbReference type="Pfam" id="PF01294">
    <property type="entry name" value="Ribosomal_L13e"/>
    <property type="match status" value="1"/>
</dbReference>
<dbReference type="Proteomes" id="UP000271098">
    <property type="component" value="Unassembled WGS sequence"/>
</dbReference>
<keyword evidence="2 4" id="KW-0689">Ribosomal protein</keyword>
<organism evidence="7">
    <name type="scientific">Gongylonema pulchrum</name>
    <dbReference type="NCBI Taxonomy" id="637853"/>
    <lineage>
        <taxon>Eukaryota</taxon>
        <taxon>Metazoa</taxon>
        <taxon>Ecdysozoa</taxon>
        <taxon>Nematoda</taxon>
        <taxon>Chromadorea</taxon>
        <taxon>Rhabditida</taxon>
        <taxon>Spirurina</taxon>
        <taxon>Spiruromorpha</taxon>
        <taxon>Spiruroidea</taxon>
        <taxon>Gongylonematidae</taxon>
        <taxon>Gongylonema</taxon>
    </lineage>
</organism>
<keyword evidence="3 4" id="KW-0687">Ribonucleoprotein</keyword>
<evidence type="ECO:0000313" key="7">
    <source>
        <dbReference type="WBParaSite" id="GPUH_0002408301-mRNA-1"/>
    </source>
</evidence>
<keyword evidence="6" id="KW-1185">Reference proteome</keyword>
<evidence type="ECO:0000313" key="5">
    <source>
        <dbReference type="EMBL" id="VDN42325.1"/>
    </source>
</evidence>
<comment type="similarity">
    <text evidence="1 4">Belongs to the eukaryotic ribosomal protein eL13 family.</text>
</comment>
<dbReference type="WBParaSite" id="GPUH_0002408301-mRNA-1">
    <property type="protein sequence ID" value="GPUH_0002408301-mRNA-1"/>
    <property type="gene ID" value="GPUH_0002408301"/>
</dbReference>
<dbReference type="PANTHER" id="PTHR11722:SF0">
    <property type="entry name" value="LARGE RIBOSOMAL SUBUNIT PROTEIN EL13"/>
    <property type="match status" value="1"/>
</dbReference>
<dbReference type="GO" id="GO:0022625">
    <property type="term" value="C:cytosolic large ribosomal subunit"/>
    <property type="evidence" value="ECO:0007669"/>
    <property type="project" value="TreeGrafter"/>
</dbReference>
<name>A0A183ESW2_9BILA</name>
<evidence type="ECO:0000313" key="6">
    <source>
        <dbReference type="Proteomes" id="UP000271098"/>
    </source>
</evidence>
<reference evidence="5 6" key="2">
    <citation type="submission" date="2018-11" db="EMBL/GenBank/DDBJ databases">
        <authorList>
            <consortium name="Pathogen Informatics"/>
        </authorList>
    </citation>
    <scope>NUCLEOTIDE SEQUENCE [LARGE SCALE GENOMIC DNA]</scope>
</reference>
<accession>A0A183ESW2</accession>
<dbReference type="PROSITE" id="PS01104">
    <property type="entry name" value="RIBOSOMAL_L13E"/>
    <property type="match status" value="1"/>
</dbReference>
<reference evidence="7" key="1">
    <citation type="submission" date="2016-06" db="UniProtKB">
        <authorList>
            <consortium name="WormBaseParasite"/>
        </authorList>
    </citation>
    <scope>IDENTIFICATION</scope>
</reference>